<dbReference type="RefSeq" id="WP_013150709.1">
    <property type="nucleotide sequence ID" value="NC_014209.1"/>
</dbReference>
<feature type="transmembrane region" description="Helical" evidence="6">
    <location>
        <begin position="281"/>
        <end position="302"/>
    </location>
</feature>
<keyword evidence="2" id="KW-1003">Cell membrane</keyword>
<reference evidence="7 8" key="1">
    <citation type="submission" date="2010-05" db="EMBL/GenBank/DDBJ databases">
        <title>Complete sequence of Thermoanaerobacter mathranii subsp. mathranii mathranii str. A3.</title>
        <authorList>
            <consortium name="US DOE Joint Genome Institute"/>
            <person name="Lucas S."/>
            <person name="Copeland A."/>
            <person name="Lapidus A."/>
            <person name="Cheng J.-F."/>
            <person name="Bruce D."/>
            <person name="Goodwin L."/>
            <person name="Pitluck S."/>
            <person name="Held B."/>
            <person name="Detter J.C."/>
            <person name="Han C."/>
            <person name="Tapia R."/>
            <person name="Land M."/>
            <person name="Hauser L."/>
            <person name="Kyrpides N."/>
            <person name="Mikhailova N."/>
            <person name="Zhou J."/>
            <person name="Hemme C."/>
            <person name="Woyke T."/>
        </authorList>
    </citation>
    <scope>NUCLEOTIDE SEQUENCE [LARGE SCALE GENOMIC DNA]</scope>
    <source>
        <strain evidence="7 8">A3</strain>
    </source>
</reference>
<feature type="transmembrane region" description="Helical" evidence="6">
    <location>
        <begin position="82"/>
        <end position="101"/>
    </location>
</feature>
<evidence type="ECO:0000256" key="5">
    <source>
        <dbReference type="ARBA" id="ARBA00023136"/>
    </source>
</evidence>
<feature type="transmembrane region" description="Helical" evidence="6">
    <location>
        <begin position="238"/>
        <end position="261"/>
    </location>
</feature>
<dbReference type="EMBL" id="CP002032">
    <property type="protein sequence ID" value="ADH61487.1"/>
    <property type="molecule type" value="Genomic_DNA"/>
</dbReference>
<feature type="transmembrane region" description="Helical" evidence="6">
    <location>
        <begin position="130"/>
        <end position="151"/>
    </location>
</feature>
<proteinExistence type="predicted"/>
<evidence type="ECO:0000256" key="4">
    <source>
        <dbReference type="ARBA" id="ARBA00022989"/>
    </source>
</evidence>
<comment type="subcellular location">
    <subcellularLocation>
        <location evidence="1">Cell membrane</location>
        <topology evidence="1">Multi-pass membrane protein</topology>
    </subcellularLocation>
</comment>
<dbReference type="Proteomes" id="UP000002064">
    <property type="component" value="Chromosome"/>
</dbReference>
<evidence type="ECO:0000256" key="6">
    <source>
        <dbReference type="SAM" id="Phobius"/>
    </source>
</evidence>
<feature type="transmembrane region" description="Helical" evidence="6">
    <location>
        <begin position="212"/>
        <end position="231"/>
    </location>
</feature>
<name>A0ABM5LRY3_THEM3</name>
<accession>A0ABM5LRY3</accession>
<feature type="transmembrane region" description="Helical" evidence="6">
    <location>
        <begin position="44"/>
        <end position="70"/>
    </location>
</feature>
<organism evidence="7 8">
    <name type="scientific">Thermoanaerobacter mathranii subsp. mathranii (strain DSM 11426 / CCUG 53645 / CIP 108742 / A3)</name>
    <dbReference type="NCBI Taxonomy" id="583358"/>
    <lineage>
        <taxon>Bacteria</taxon>
        <taxon>Bacillati</taxon>
        <taxon>Bacillota</taxon>
        <taxon>Clostridia</taxon>
        <taxon>Thermoanaerobacterales</taxon>
        <taxon>Thermoanaerobacteraceae</taxon>
        <taxon>Thermoanaerobacter</taxon>
    </lineage>
</organism>
<sequence length="308" mass="33590">MVISLTYFVAGIGVFIWGIFTLTKGLKAFSQQKISQIINKFASNLLKSIIIGFVITLIVQSSSMVAVIAITMAGAELLNLKSAAGIIIGSNIGTTIAVQLYAFNLFKIAPYLVFIGSLLHFQNYGDKLKIVGRVLLGFGLVLYGLKTMELATIPLKKNSNFDLINANFSNPLWGIVVGIITALILQSSNVGIATLQVLVSSQLITLSQALPIIYGLNIGTCSEAIILSFSTNKEGKKIALFNIFFNIVGTILFLPFTNFFTEFLKFVSPYNPSRQVANAHTFFNLFSAVLIVPFLKQLFALIDKLVNK</sequence>
<dbReference type="Pfam" id="PF02690">
    <property type="entry name" value="Na_Pi_cotrans"/>
    <property type="match status" value="2"/>
</dbReference>
<keyword evidence="5 6" id="KW-0472">Membrane</keyword>
<evidence type="ECO:0000256" key="1">
    <source>
        <dbReference type="ARBA" id="ARBA00004651"/>
    </source>
</evidence>
<keyword evidence="8" id="KW-1185">Reference proteome</keyword>
<evidence type="ECO:0000313" key="8">
    <source>
        <dbReference type="Proteomes" id="UP000002064"/>
    </source>
</evidence>
<feature type="transmembrane region" description="Helical" evidence="6">
    <location>
        <begin position="6"/>
        <end position="23"/>
    </location>
</feature>
<keyword evidence="4 6" id="KW-1133">Transmembrane helix</keyword>
<feature type="transmembrane region" description="Helical" evidence="6">
    <location>
        <begin position="172"/>
        <end position="192"/>
    </location>
</feature>
<evidence type="ECO:0000313" key="7">
    <source>
        <dbReference type="EMBL" id="ADH61487.1"/>
    </source>
</evidence>
<dbReference type="PANTHER" id="PTHR10010:SF46">
    <property type="entry name" value="SODIUM-DEPENDENT PHOSPHATE TRANSPORT PROTEIN 2B"/>
    <property type="match status" value="1"/>
</dbReference>
<dbReference type="InterPro" id="IPR003841">
    <property type="entry name" value="Na/Pi_transpt"/>
</dbReference>
<keyword evidence="3 6" id="KW-0812">Transmembrane</keyword>
<evidence type="ECO:0000256" key="3">
    <source>
        <dbReference type="ARBA" id="ARBA00022692"/>
    </source>
</evidence>
<protein>
    <submittedName>
        <fullName evidence="7">Na+/Picotransporter</fullName>
    </submittedName>
</protein>
<evidence type="ECO:0000256" key="2">
    <source>
        <dbReference type="ARBA" id="ARBA00022475"/>
    </source>
</evidence>
<dbReference type="PANTHER" id="PTHR10010">
    <property type="entry name" value="SOLUTE CARRIER FAMILY 34 SODIUM PHOSPHATE , MEMBER 2-RELATED"/>
    <property type="match status" value="1"/>
</dbReference>
<dbReference type="NCBIfam" id="NF037997">
    <property type="entry name" value="Na_Pi_symport"/>
    <property type="match status" value="1"/>
</dbReference>
<gene>
    <name evidence="7" type="ordered locus">Tmath_1788</name>
</gene>